<dbReference type="EMBL" id="JAQQWK010000002">
    <property type="protein sequence ID" value="KAK8052271.1"/>
    <property type="molecule type" value="Genomic_DNA"/>
</dbReference>
<feature type="chain" id="PRO_5046068465" description="Fungal calcium binding protein domain-containing protein" evidence="1">
    <location>
        <begin position="19"/>
        <end position="116"/>
    </location>
</feature>
<sequence>MRFSAATVVAVLASNALAGPVAPAPATPFTSDVSIKSNETAVEEAILFAIRPQADCDIGNCAGILAAAACIALGIFKRNPADVIGCVSGGAESLCGCITCVPGLGDFLNDNGLCPS</sequence>
<organism evidence="2 3">
    <name type="scientific">Apiospora rasikravindrae</name>
    <dbReference type="NCBI Taxonomy" id="990691"/>
    <lineage>
        <taxon>Eukaryota</taxon>
        <taxon>Fungi</taxon>
        <taxon>Dikarya</taxon>
        <taxon>Ascomycota</taxon>
        <taxon>Pezizomycotina</taxon>
        <taxon>Sordariomycetes</taxon>
        <taxon>Xylariomycetidae</taxon>
        <taxon>Amphisphaeriales</taxon>
        <taxon>Apiosporaceae</taxon>
        <taxon>Apiospora</taxon>
    </lineage>
</organism>
<evidence type="ECO:0000313" key="3">
    <source>
        <dbReference type="Proteomes" id="UP001444661"/>
    </source>
</evidence>
<evidence type="ECO:0000313" key="2">
    <source>
        <dbReference type="EMBL" id="KAK8052271.1"/>
    </source>
</evidence>
<keyword evidence="3" id="KW-1185">Reference proteome</keyword>
<gene>
    <name evidence="2" type="ORF">PG993_003656</name>
</gene>
<dbReference type="Proteomes" id="UP001444661">
    <property type="component" value="Unassembled WGS sequence"/>
</dbReference>
<evidence type="ECO:0000256" key="1">
    <source>
        <dbReference type="SAM" id="SignalP"/>
    </source>
</evidence>
<protein>
    <recommendedName>
        <fullName evidence="4">Fungal calcium binding protein domain-containing protein</fullName>
    </recommendedName>
</protein>
<feature type="signal peptide" evidence="1">
    <location>
        <begin position="1"/>
        <end position="18"/>
    </location>
</feature>
<comment type="caution">
    <text evidence="2">The sequence shown here is derived from an EMBL/GenBank/DDBJ whole genome shotgun (WGS) entry which is preliminary data.</text>
</comment>
<accession>A0ABR1U049</accession>
<keyword evidence="1" id="KW-0732">Signal</keyword>
<evidence type="ECO:0008006" key="4">
    <source>
        <dbReference type="Google" id="ProtNLM"/>
    </source>
</evidence>
<proteinExistence type="predicted"/>
<reference evidence="2 3" key="1">
    <citation type="submission" date="2023-01" db="EMBL/GenBank/DDBJ databases">
        <title>Analysis of 21 Apiospora genomes using comparative genomics revels a genus with tremendous synthesis potential of carbohydrate active enzymes and secondary metabolites.</title>
        <authorList>
            <person name="Sorensen T."/>
        </authorList>
    </citation>
    <scope>NUCLEOTIDE SEQUENCE [LARGE SCALE GENOMIC DNA]</scope>
    <source>
        <strain evidence="2 3">CBS 33761</strain>
    </source>
</reference>
<name>A0ABR1U049_9PEZI</name>